<dbReference type="EMBL" id="JAOQNS010000003">
    <property type="protein sequence ID" value="MCW2306762.1"/>
    <property type="molecule type" value="Genomic_DNA"/>
</dbReference>
<protein>
    <submittedName>
        <fullName evidence="2">Uncharacterized protein</fullName>
    </submittedName>
</protein>
<name>A0ABT3H8N1_9HYPH</name>
<evidence type="ECO:0000256" key="1">
    <source>
        <dbReference type="SAM" id="MobiDB-lite"/>
    </source>
</evidence>
<dbReference type="Proteomes" id="UP001209755">
    <property type="component" value="Unassembled WGS sequence"/>
</dbReference>
<keyword evidence="3" id="KW-1185">Reference proteome</keyword>
<gene>
    <name evidence="2" type="ORF">M2319_001084</name>
</gene>
<evidence type="ECO:0000313" key="2">
    <source>
        <dbReference type="EMBL" id="MCW2306762.1"/>
    </source>
</evidence>
<evidence type="ECO:0000313" key="3">
    <source>
        <dbReference type="Proteomes" id="UP001209755"/>
    </source>
</evidence>
<dbReference type="RefSeq" id="WP_264600433.1">
    <property type="nucleotide sequence ID" value="NZ_JAOQNS010000003.1"/>
</dbReference>
<proteinExistence type="predicted"/>
<sequence>MLFIVRSLRNDNAQPPVRLRAGCRKIFGSAQHVGRFHDEERSMFQKRGGKRRTVKKNFNSGNRARSENTICRSAQDAARPFRQFAERADGLAKPCFTGDKTGRIASAEKRCIPVNSNRMSAHADMRK</sequence>
<organism evidence="2 3">
    <name type="scientific">Rhodobium gokarnense</name>
    <dbReference type="NCBI Taxonomy" id="364296"/>
    <lineage>
        <taxon>Bacteria</taxon>
        <taxon>Pseudomonadati</taxon>
        <taxon>Pseudomonadota</taxon>
        <taxon>Alphaproteobacteria</taxon>
        <taxon>Hyphomicrobiales</taxon>
        <taxon>Rhodobiaceae</taxon>
        <taxon>Rhodobium</taxon>
    </lineage>
</organism>
<feature type="compositionally biased region" description="Polar residues" evidence="1">
    <location>
        <begin position="56"/>
        <end position="67"/>
    </location>
</feature>
<reference evidence="3" key="1">
    <citation type="submission" date="2023-07" db="EMBL/GenBank/DDBJ databases">
        <title>Genome sequencing of Purple Non-Sulfur Bacteria from various extreme environments.</title>
        <authorList>
            <person name="Mayer M."/>
        </authorList>
    </citation>
    <scope>NUCLEOTIDE SEQUENCE [LARGE SCALE GENOMIC DNA]</scope>
    <source>
        <strain evidence="3">DSM 17935</strain>
    </source>
</reference>
<feature type="region of interest" description="Disordered" evidence="1">
    <location>
        <begin position="39"/>
        <end position="67"/>
    </location>
</feature>
<accession>A0ABT3H8N1</accession>
<comment type="caution">
    <text evidence="2">The sequence shown here is derived from an EMBL/GenBank/DDBJ whole genome shotgun (WGS) entry which is preliminary data.</text>
</comment>